<dbReference type="PROSITE" id="PS00562">
    <property type="entry name" value="CBM1_1"/>
    <property type="match status" value="1"/>
</dbReference>
<keyword evidence="5" id="KW-1185">Reference proteome</keyword>
<evidence type="ECO:0000256" key="2">
    <source>
        <dbReference type="SAM" id="SignalP"/>
    </source>
</evidence>
<dbReference type="GO" id="GO:0005975">
    <property type="term" value="P:carbohydrate metabolic process"/>
    <property type="evidence" value="ECO:0007669"/>
    <property type="project" value="InterPro"/>
</dbReference>
<keyword evidence="1 2" id="KW-0732">Signal</keyword>
<dbReference type="Pfam" id="PF00734">
    <property type="entry name" value="CBM_1"/>
    <property type="match status" value="1"/>
</dbReference>
<name>S8BJW7_DACHA</name>
<evidence type="ECO:0000313" key="5">
    <source>
        <dbReference type="Proteomes" id="UP000015100"/>
    </source>
</evidence>
<dbReference type="GO" id="GO:0005576">
    <property type="term" value="C:extracellular region"/>
    <property type="evidence" value="ECO:0007669"/>
    <property type="project" value="InterPro"/>
</dbReference>
<dbReference type="Proteomes" id="UP000015100">
    <property type="component" value="Unassembled WGS sequence"/>
</dbReference>
<evidence type="ECO:0000259" key="3">
    <source>
        <dbReference type="PROSITE" id="PS51164"/>
    </source>
</evidence>
<dbReference type="InterPro" id="IPR035971">
    <property type="entry name" value="CBD_sf"/>
</dbReference>
<dbReference type="InterPro" id="IPR000254">
    <property type="entry name" value="CBD"/>
</dbReference>
<comment type="caution">
    <text evidence="4">The sequence shown here is derived from an EMBL/GenBank/DDBJ whole genome shotgun (WGS) entry which is preliminary data.</text>
</comment>
<dbReference type="EMBL" id="AQGS01000464">
    <property type="protein sequence ID" value="EPS39623.1"/>
    <property type="molecule type" value="Genomic_DNA"/>
</dbReference>
<protein>
    <recommendedName>
        <fullName evidence="3">CBM1 domain-containing protein</fullName>
    </recommendedName>
</protein>
<proteinExistence type="predicted"/>
<accession>S8BJW7</accession>
<gene>
    <name evidence="4" type="ORF">H072_6590</name>
</gene>
<dbReference type="PROSITE" id="PS51164">
    <property type="entry name" value="CBM1_2"/>
    <property type="match status" value="1"/>
</dbReference>
<dbReference type="HOGENOM" id="CLU_1180170_0_0_1"/>
<dbReference type="SUPFAM" id="SSF57180">
    <property type="entry name" value="Cellulose-binding domain"/>
    <property type="match status" value="1"/>
</dbReference>
<dbReference type="GO" id="GO:0030248">
    <property type="term" value="F:cellulose binding"/>
    <property type="evidence" value="ECO:0007669"/>
    <property type="project" value="InterPro"/>
</dbReference>
<dbReference type="OrthoDB" id="3924764at2759"/>
<reference evidence="5" key="2">
    <citation type="submission" date="2013-04" db="EMBL/GenBank/DDBJ databases">
        <title>Genomic mechanisms accounting for the adaptation to parasitism in nematode-trapping fungi.</title>
        <authorList>
            <person name="Ahren D.G."/>
        </authorList>
    </citation>
    <scope>NUCLEOTIDE SEQUENCE [LARGE SCALE GENOMIC DNA]</scope>
    <source>
        <strain evidence="5">CBS 200.50</strain>
    </source>
</reference>
<evidence type="ECO:0000313" key="4">
    <source>
        <dbReference type="EMBL" id="EPS39623.1"/>
    </source>
</evidence>
<dbReference type="AlphaFoldDB" id="S8BJW7"/>
<feature type="domain" description="CBM1" evidence="3">
    <location>
        <begin position="196"/>
        <end position="232"/>
    </location>
</feature>
<dbReference type="STRING" id="1284197.S8BJW7"/>
<sequence>MMSRINLLAITAYFSVGLSLTITTTTATTTSNACPRYCADYLTSCGRIYGTCVPYCSGDPVPRFTDPCSTPKTTTMAPITTTTSATSKACPLYCADYLTSCGHLYGTCVPYCPGDGAPRFTDPCSKTTTLAPITTTTSTTSTTSKACPLYCADYLTSCGHLYGTCVPYCSGDPAPRFTDPCSTPKSTPAPTTTSGPVNGAYGQCGGIGWSGNTLCPTGYTCAVLNPYYNQCLPLI</sequence>
<organism evidence="4 5">
    <name type="scientific">Dactylellina haptotyla (strain CBS 200.50)</name>
    <name type="common">Nematode-trapping fungus</name>
    <name type="synonym">Monacrosporium haptotylum</name>
    <dbReference type="NCBI Taxonomy" id="1284197"/>
    <lineage>
        <taxon>Eukaryota</taxon>
        <taxon>Fungi</taxon>
        <taxon>Dikarya</taxon>
        <taxon>Ascomycota</taxon>
        <taxon>Pezizomycotina</taxon>
        <taxon>Orbiliomycetes</taxon>
        <taxon>Orbiliales</taxon>
        <taxon>Orbiliaceae</taxon>
        <taxon>Dactylellina</taxon>
    </lineage>
</organism>
<feature type="signal peptide" evidence="2">
    <location>
        <begin position="1"/>
        <end position="27"/>
    </location>
</feature>
<reference evidence="4 5" key="1">
    <citation type="journal article" date="2013" name="PLoS Genet.">
        <title>Genomic mechanisms accounting for the adaptation to parasitism in nematode-trapping fungi.</title>
        <authorList>
            <person name="Meerupati T."/>
            <person name="Andersson K.M."/>
            <person name="Friman E."/>
            <person name="Kumar D."/>
            <person name="Tunlid A."/>
            <person name="Ahren D."/>
        </authorList>
    </citation>
    <scope>NUCLEOTIDE SEQUENCE [LARGE SCALE GENOMIC DNA]</scope>
    <source>
        <strain evidence="4 5">CBS 200.50</strain>
    </source>
</reference>
<dbReference type="SMART" id="SM00236">
    <property type="entry name" value="fCBD"/>
    <property type="match status" value="1"/>
</dbReference>
<evidence type="ECO:0000256" key="1">
    <source>
        <dbReference type="ARBA" id="ARBA00022729"/>
    </source>
</evidence>
<feature type="chain" id="PRO_5004548550" description="CBM1 domain-containing protein" evidence="2">
    <location>
        <begin position="28"/>
        <end position="235"/>
    </location>
</feature>